<evidence type="ECO:0000313" key="2">
    <source>
        <dbReference type="Proteomes" id="UP000034601"/>
    </source>
</evidence>
<sequence>MEISEVEARTEDKIETRNYLVDNIPIEVKAKRFLLQEDSLKVEENSTSGMATIVLPGWSANLGGKSVELLGQAFADQSGITYAITTRAEQVIPNSLYKESQAIVKLIQEKGIKRVILAGNSQGGDKAINVAVILQELSKQDPEIQVEGVILMDSTGLYEQGKGELAGKFAADSLLGTPKTSGAAFFRRLGEGIRYRTFFRKFAPDLLSKAIQAGKVVDSGAVGLDVFLGIVKEMGRSRLEYPKRIINEIREMGAINPRMSEVTAPIILVQGSMDPVSSPEKITPSRDVPTPDLREEYLKANLFKSSPAVKMVVAKRVGHHGVPLFRAESVAKVSTYLLHRLHRLNKHLPPQNTA</sequence>
<reference evidence="1 2" key="1">
    <citation type="journal article" date="2015" name="Nature">
        <title>rRNA introns, odd ribosomes, and small enigmatic genomes across a large radiation of phyla.</title>
        <authorList>
            <person name="Brown C.T."/>
            <person name="Hug L.A."/>
            <person name="Thomas B.C."/>
            <person name="Sharon I."/>
            <person name="Castelle C.J."/>
            <person name="Singh A."/>
            <person name="Wilkins M.J."/>
            <person name="Williams K.H."/>
            <person name="Banfield J.F."/>
        </authorList>
    </citation>
    <scope>NUCLEOTIDE SEQUENCE [LARGE SCALE GENOMIC DNA]</scope>
</reference>
<comment type="caution">
    <text evidence="1">The sequence shown here is derived from an EMBL/GenBank/DDBJ whole genome shotgun (WGS) entry which is preliminary data.</text>
</comment>
<dbReference type="AlphaFoldDB" id="A0A0G0U903"/>
<organism evidence="1 2">
    <name type="scientific">Candidatus Daviesbacteria bacterium GW2011_GWA2_40_9</name>
    <dbReference type="NCBI Taxonomy" id="1618424"/>
    <lineage>
        <taxon>Bacteria</taxon>
        <taxon>Candidatus Daviesiibacteriota</taxon>
    </lineage>
</organism>
<dbReference type="Gene3D" id="3.40.50.1820">
    <property type="entry name" value="alpha/beta hydrolase"/>
    <property type="match status" value="1"/>
</dbReference>
<evidence type="ECO:0008006" key="3">
    <source>
        <dbReference type="Google" id="ProtNLM"/>
    </source>
</evidence>
<gene>
    <name evidence="1" type="ORF">UU29_C0002G0029</name>
</gene>
<evidence type="ECO:0000313" key="1">
    <source>
        <dbReference type="EMBL" id="KKR83716.1"/>
    </source>
</evidence>
<protein>
    <recommendedName>
        <fullName evidence="3">Alpha/beta hydrolase</fullName>
    </recommendedName>
</protein>
<accession>A0A0G0U903</accession>
<proteinExistence type="predicted"/>
<name>A0A0G0U903_9BACT</name>
<dbReference type="Proteomes" id="UP000034601">
    <property type="component" value="Unassembled WGS sequence"/>
</dbReference>
<dbReference type="InterPro" id="IPR029058">
    <property type="entry name" value="AB_hydrolase_fold"/>
</dbReference>
<dbReference type="EMBL" id="LCAB01000002">
    <property type="protein sequence ID" value="KKR83716.1"/>
    <property type="molecule type" value="Genomic_DNA"/>
</dbReference>
<dbReference type="SUPFAM" id="SSF53474">
    <property type="entry name" value="alpha/beta-Hydrolases"/>
    <property type="match status" value="1"/>
</dbReference>